<dbReference type="EMBL" id="BIFS01000002">
    <property type="protein sequence ID" value="GCE24046.1"/>
    <property type="molecule type" value="Genomic_DNA"/>
</dbReference>
<gene>
    <name evidence="1" type="ORF">KDK_78460</name>
</gene>
<sequence>MRKTLRQKWQPRFALMICAVLLALIAQVLMTSATSTRAAVQQPHTIPIQGHVLPRLMA</sequence>
<evidence type="ECO:0000313" key="1">
    <source>
        <dbReference type="EMBL" id="GCE24046.1"/>
    </source>
</evidence>
<proteinExistence type="predicted"/>
<accession>A0A402AY53</accession>
<name>A0A402AY53_9CHLR</name>
<evidence type="ECO:0000313" key="2">
    <source>
        <dbReference type="Proteomes" id="UP000287188"/>
    </source>
</evidence>
<protein>
    <submittedName>
        <fullName evidence="1">Uncharacterized protein</fullName>
    </submittedName>
</protein>
<keyword evidence="2" id="KW-1185">Reference proteome</keyword>
<comment type="caution">
    <text evidence="1">The sequence shown here is derived from an EMBL/GenBank/DDBJ whole genome shotgun (WGS) entry which is preliminary data.</text>
</comment>
<reference evidence="2" key="1">
    <citation type="submission" date="2018-12" db="EMBL/GenBank/DDBJ databases">
        <title>Tengunoibacter tsumagoiensis gen. nov., sp. nov., Dictyobacter kobayashii sp. nov., D. alpinus sp. nov., and D. joshuensis sp. nov. and description of Dictyobacteraceae fam. nov. within the order Ktedonobacterales isolated from Tengu-no-mugimeshi.</title>
        <authorList>
            <person name="Wang C.M."/>
            <person name="Zheng Y."/>
            <person name="Sakai Y."/>
            <person name="Toyoda A."/>
            <person name="Minakuchi Y."/>
            <person name="Abe K."/>
            <person name="Yokota A."/>
            <person name="Yabe S."/>
        </authorList>
    </citation>
    <scope>NUCLEOTIDE SEQUENCE [LARGE SCALE GENOMIC DNA]</scope>
    <source>
        <strain evidence="2">Uno11</strain>
    </source>
</reference>
<dbReference type="Proteomes" id="UP000287188">
    <property type="component" value="Unassembled WGS sequence"/>
</dbReference>
<organism evidence="1 2">
    <name type="scientific">Dictyobacter kobayashii</name>
    <dbReference type="NCBI Taxonomy" id="2014872"/>
    <lineage>
        <taxon>Bacteria</taxon>
        <taxon>Bacillati</taxon>
        <taxon>Chloroflexota</taxon>
        <taxon>Ktedonobacteria</taxon>
        <taxon>Ktedonobacterales</taxon>
        <taxon>Dictyobacteraceae</taxon>
        <taxon>Dictyobacter</taxon>
    </lineage>
</organism>
<dbReference type="AlphaFoldDB" id="A0A402AY53"/>